<feature type="disulfide bond" evidence="10">
    <location>
        <begin position="366"/>
        <end position="386"/>
    </location>
</feature>
<dbReference type="Gene3D" id="3.40.390.10">
    <property type="entry name" value="Collagenase (Catalytic Domain)"/>
    <property type="match status" value="1"/>
</dbReference>
<dbReference type="InterPro" id="IPR006586">
    <property type="entry name" value="ADAM_Cys-rich"/>
</dbReference>
<dbReference type="Pfam" id="PF01421">
    <property type="entry name" value="Reprolysin"/>
    <property type="match status" value="1"/>
</dbReference>
<sequence length="819" mass="90422">MPHFINQNDCHFRGHLVNQSTNSWAAVSTCDQLISGVFSDGNDLYHIHPKENSRAVIVFRDSDSLHSSFKCGFKGDTITNLLINENRNKRSIPDPYDSNSGSRYVELVIVNDYEVFTQNKKNKTTVFDRSKRIANIVNALYSQLNIFVVLVGVVIWTEMNEITLSTDGDQTLTNFLHYRRERLISIHPNDNAQLITGSSFDGGVVGKALKGSICTYEYSGGVNTDHSQITSLVATTVAHELGHNFGMEHDSDKCRCADDKCIMAPSSSTISPKHWSSCSVEYLEHSLKQGMDHCLHNKPQQLFGPLCGNGFVEKGEECDCGLRSPCDNKCCNATTCKLTTGAECAVGSCCDKTKCKIVDKNQEMICRPAKGNCDLTEFCDGVSEYCPQDLKVQDGTECIEGFAFCYDGRCDTRESQCKLLWGKSGEVSDYKCYQQNIKGNANGNCGYLKQNQSYISCKLPDVICGRLHCFHQSEQLKYGTESAAILARSFIPNKGKILACRSAMIDLGLDTIDPGLVPNGAKCGTNSMCVNQKCVSIKGFLENNACEDNCNKNGLCDNQGNCHCYPGFAPPYCAHTITSGYFLTIAMYIIFLVILPLTAITAFLIYNYNDSIKNWWFIKARKSAIKSRAKQISHRKPPRLPVNFNSESLEISSPISLEMESCSNSAVISTNLPQNSTKISNPRSNFKNTTISSPVPNTESTTDSLRPIRPAPPPPISSNSSISRTSSMRSSNRSASGRPLSLHYARPSQPPPPRPPHPHNSTQDNDLAKVQPLNVPEFKADKPLPPLPTTKPVISSRNNSHAKQTSVANLTKKFEKFNP</sequence>
<dbReference type="Pfam" id="PF08516">
    <property type="entry name" value="ADAM_CR"/>
    <property type="match status" value="1"/>
</dbReference>
<evidence type="ECO:0000256" key="11">
    <source>
        <dbReference type="PROSITE-ProRule" id="PRU00076"/>
    </source>
</evidence>
<keyword evidence="4" id="KW-0378">Hydrolase</keyword>
<dbReference type="PROSITE" id="PS50214">
    <property type="entry name" value="DISINTEGRIN_2"/>
    <property type="match status" value="1"/>
</dbReference>
<dbReference type="AlphaFoldDB" id="A0A7R9QLJ4"/>
<evidence type="ECO:0000256" key="14">
    <source>
        <dbReference type="SAM" id="Phobius"/>
    </source>
</evidence>
<dbReference type="SUPFAM" id="SSF57552">
    <property type="entry name" value="Blood coagulation inhibitor (disintegrin)"/>
    <property type="match status" value="1"/>
</dbReference>
<keyword evidence="6 14" id="KW-1133">Transmembrane helix</keyword>
<dbReference type="InterPro" id="IPR001590">
    <property type="entry name" value="Peptidase_M12B"/>
</dbReference>
<evidence type="ECO:0000256" key="1">
    <source>
        <dbReference type="ARBA" id="ARBA00004167"/>
    </source>
</evidence>
<evidence type="ECO:0000256" key="5">
    <source>
        <dbReference type="ARBA" id="ARBA00022833"/>
    </source>
</evidence>
<evidence type="ECO:0000256" key="8">
    <source>
        <dbReference type="ARBA" id="ARBA00023136"/>
    </source>
</evidence>
<feature type="region of interest" description="Disordered" evidence="13">
    <location>
        <begin position="672"/>
        <end position="819"/>
    </location>
</feature>
<evidence type="ECO:0000256" key="9">
    <source>
        <dbReference type="ARBA" id="ARBA00023157"/>
    </source>
</evidence>
<dbReference type="PROSITE" id="PS50215">
    <property type="entry name" value="ADAM_MEPRO"/>
    <property type="match status" value="1"/>
</dbReference>
<dbReference type="SMART" id="SM00608">
    <property type="entry name" value="ACR"/>
    <property type="match status" value="1"/>
</dbReference>
<keyword evidence="11" id="KW-0245">EGF-like domain</keyword>
<feature type="compositionally biased region" description="Polar residues" evidence="13">
    <location>
        <begin position="793"/>
        <end position="809"/>
    </location>
</feature>
<feature type="transmembrane region" description="Helical" evidence="14">
    <location>
        <begin position="133"/>
        <end position="156"/>
    </location>
</feature>
<evidence type="ECO:0000313" key="19">
    <source>
        <dbReference type="Proteomes" id="UP000728032"/>
    </source>
</evidence>
<dbReference type="EMBL" id="OC918390">
    <property type="protein sequence ID" value="CAD7649301.1"/>
    <property type="molecule type" value="Genomic_DNA"/>
</dbReference>
<feature type="compositionally biased region" description="Polar residues" evidence="13">
    <location>
        <begin position="672"/>
        <end position="703"/>
    </location>
</feature>
<evidence type="ECO:0000256" key="4">
    <source>
        <dbReference type="ARBA" id="ARBA00022801"/>
    </source>
</evidence>
<feature type="disulfide bond" evidence="12">
    <location>
        <begin position="214"/>
        <end position="294"/>
    </location>
</feature>
<evidence type="ECO:0000259" key="17">
    <source>
        <dbReference type="PROSITE" id="PS50215"/>
    </source>
</evidence>
<feature type="disulfide bond" evidence="11">
    <location>
        <begin position="564"/>
        <end position="573"/>
    </location>
</feature>
<keyword evidence="19" id="KW-1185">Reference proteome</keyword>
<protein>
    <submittedName>
        <fullName evidence="18">Uncharacterized protein</fullName>
    </submittedName>
</protein>
<dbReference type="Gene3D" id="4.10.70.10">
    <property type="entry name" value="Disintegrin domain"/>
    <property type="match status" value="1"/>
</dbReference>
<dbReference type="InterPro" id="IPR000742">
    <property type="entry name" value="EGF"/>
</dbReference>
<dbReference type="InterPro" id="IPR024079">
    <property type="entry name" value="MetalloPept_cat_dom_sf"/>
</dbReference>
<feature type="domain" description="Peptidase M12B" evidence="17">
    <location>
        <begin position="103"/>
        <end position="299"/>
    </location>
</feature>
<dbReference type="GO" id="GO:0006509">
    <property type="term" value="P:membrane protein ectodomain proteolysis"/>
    <property type="evidence" value="ECO:0007669"/>
    <property type="project" value="TreeGrafter"/>
</dbReference>
<dbReference type="PROSITE" id="PS01186">
    <property type="entry name" value="EGF_2"/>
    <property type="match status" value="1"/>
</dbReference>
<accession>A0A7R9QLJ4</accession>
<dbReference type="SMART" id="SM00050">
    <property type="entry name" value="DISIN"/>
    <property type="match status" value="1"/>
</dbReference>
<name>A0A7R9QLJ4_9ACAR</name>
<feature type="binding site" evidence="12">
    <location>
        <position position="243"/>
    </location>
    <ligand>
        <name>Zn(2+)</name>
        <dbReference type="ChEBI" id="CHEBI:29105"/>
        <note>catalytic</note>
    </ligand>
</feature>
<feature type="active site" evidence="12">
    <location>
        <position position="240"/>
    </location>
</feature>
<evidence type="ECO:0000256" key="10">
    <source>
        <dbReference type="PROSITE-ProRule" id="PRU00068"/>
    </source>
</evidence>
<dbReference type="GO" id="GO:0046872">
    <property type="term" value="F:metal ion binding"/>
    <property type="evidence" value="ECO:0007669"/>
    <property type="project" value="UniProtKB-KW"/>
</dbReference>
<organism evidence="18">
    <name type="scientific">Oppiella nova</name>
    <dbReference type="NCBI Taxonomy" id="334625"/>
    <lineage>
        <taxon>Eukaryota</taxon>
        <taxon>Metazoa</taxon>
        <taxon>Ecdysozoa</taxon>
        <taxon>Arthropoda</taxon>
        <taxon>Chelicerata</taxon>
        <taxon>Arachnida</taxon>
        <taxon>Acari</taxon>
        <taxon>Acariformes</taxon>
        <taxon>Sarcoptiformes</taxon>
        <taxon>Oribatida</taxon>
        <taxon>Brachypylina</taxon>
        <taxon>Oppioidea</taxon>
        <taxon>Oppiidae</taxon>
        <taxon>Oppiella</taxon>
    </lineage>
</organism>
<keyword evidence="8 14" id="KW-0472">Membrane</keyword>
<feature type="binding site" evidence="12">
    <location>
        <position position="239"/>
    </location>
    <ligand>
        <name>Zn(2+)</name>
        <dbReference type="ChEBI" id="CHEBI:29105"/>
        <note>catalytic</note>
    </ligand>
</feature>
<gene>
    <name evidence="18" type="ORF">ONB1V03_LOCUS7216</name>
</gene>
<dbReference type="OrthoDB" id="5951731at2759"/>
<dbReference type="InterPro" id="IPR034027">
    <property type="entry name" value="Reprolysin_adamalysin"/>
</dbReference>
<keyword evidence="2" id="KW-0645">Protease</keyword>
<dbReference type="GO" id="GO:0016020">
    <property type="term" value="C:membrane"/>
    <property type="evidence" value="ECO:0007669"/>
    <property type="project" value="UniProtKB-SubCell"/>
</dbReference>
<dbReference type="Pfam" id="PF00200">
    <property type="entry name" value="Disintegrin"/>
    <property type="match status" value="1"/>
</dbReference>
<keyword evidence="9 11" id="KW-1015">Disulfide bond</keyword>
<feature type="disulfide bond" evidence="11">
    <location>
        <begin position="546"/>
        <end position="556"/>
    </location>
</feature>
<evidence type="ECO:0000256" key="2">
    <source>
        <dbReference type="ARBA" id="ARBA00022670"/>
    </source>
</evidence>
<keyword evidence="12" id="KW-0479">Metal-binding</keyword>
<feature type="disulfide bond" evidence="12">
    <location>
        <begin position="256"/>
        <end position="261"/>
    </location>
</feature>
<feature type="domain" description="EGF-like" evidence="15">
    <location>
        <begin position="542"/>
        <end position="574"/>
    </location>
</feature>
<comment type="caution">
    <text evidence="11">Lacks conserved residue(s) required for the propagation of feature annotation.</text>
</comment>
<proteinExistence type="predicted"/>
<feature type="binding site" evidence="12">
    <location>
        <position position="249"/>
    </location>
    <ligand>
        <name>Zn(2+)</name>
        <dbReference type="ChEBI" id="CHEBI:29105"/>
        <note>catalytic</note>
    </ligand>
</feature>
<feature type="transmembrane region" description="Helical" evidence="14">
    <location>
        <begin position="581"/>
        <end position="606"/>
    </location>
</feature>
<dbReference type="InterPro" id="IPR036436">
    <property type="entry name" value="Disintegrin_dom_sf"/>
</dbReference>
<evidence type="ECO:0000259" key="16">
    <source>
        <dbReference type="PROSITE" id="PS50214"/>
    </source>
</evidence>
<dbReference type="GO" id="GO:0004222">
    <property type="term" value="F:metalloendopeptidase activity"/>
    <property type="evidence" value="ECO:0007669"/>
    <property type="project" value="InterPro"/>
</dbReference>
<evidence type="ECO:0000256" key="13">
    <source>
        <dbReference type="SAM" id="MobiDB-lite"/>
    </source>
</evidence>
<dbReference type="InterPro" id="IPR001762">
    <property type="entry name" value="Disintegrin_dom"/>
</dbReference>
<evidence type="ECO:0000313" key="18">
    <source>
        <dbReference type="EMBL" id="CAD7649301.1"/>
    </source>
</evidence>
<dbReference type="PANTHER" id="PTHR11905:SF159">
    <property type="entry name" value="ADAM METALLOPROTEASE"/>
    <property type="match status" value="1"/>
</dbReference>
<keyword evidence="5 12" id="KW-0862">Zinc</keyword>
<dbReference type="FunFam" id="3.40.390.10:FF:000002">
    <property type="entry name" value="Disintegrin and metalloproteinase domain-containing protein 22"/>
    <property type="match status" value="1"/>
</dbReference>
<evidence type="ECO:0000256" key="12">
    <source>
        <dbReference type="PROSITE-ProRule" id="PRU00276"/>
    </source>
</evidence>
<evidence type="ECO:0000256" key="7">
    <source>
        <dbReference type="ARBA" id="ARBA00023049"/>
    </source>
</evidence>
<dbReference type="SUPFAM" id="SSF55486">
    <property type="entry name" value="Metalloproteases ('zincins'), catalytic domain"/>
    <property type="match status" value="1"/>
</dbReference>
<dbReference type="Proteomes" id="UP000728032">
    <property type="component" value="Unassembled WGS sequence"/>
</dbReference>
<dbReference type="PROSITE" id="PS50026">
    <property type="entry name" value="EGF_3"/>
    <property type="match status" value="1"/>
</dbReference>
<feature type="disulfide bond" evidence="12">
    <location>
        <begin position="254"/>
        <end position="278"/>
    </location>
</feature>
<dbReference type="PANTHER" id="PTHR11905">
    <property type="entry name" value="ADAM A DISINTEGRIN AND METALLOPROTEASE DOMAIN"/>
    <property type="match status" value="1"/>
</dbReference>
<feature type="compositionally biased region" description="Low complexity" evidence="13">
    <location>
        <begin position="717"/>
        <end position="738"/>
    </location>
</feature>
<evidence type="ECO:0000256" key="6">
    <source>
        <dbReference type="ARBA" id="ARBA00022989"/>
    </source>
</evidence>
<dbReference type="CDD" id="cd04269">
    <property type="entry name" value="ZnMc_adamalysin_II_like"/>
    <property type="match status" value="1"/>
</dbReference>
<comment type="subcellular location">
    <subcellularLocation>
        <location evidence="1">Membrane</location>
        <topology evidence="1">Single-pass membrane protein</topology>
    </subcellularLocation>
</comment>
<evidence type="ECO:0000259" key="15">
    <source>
        <dbReference type="PROSITE" id="PS50026"/>
    </source>
</evidence>
<evidence type="ECO:0000256" key="3">
    <source>
        <dbReference type="ARBA" id="ARBA00022692"/>
    </source>
</evidence>
<keyword evidence="7" id="KW-0482">Metalloprotease</keyword>
<keyword evidence="3 14" id="KW-0812">Transmembrane</keyword>
<reference evidence="18" key="1">
    <citation type="submission" date="2020-11" db="EMBL/GenBank/DDBJ databases">
        <authorList>
            <person name="Tran Van P."/>
        </authorList>
    </citation>
    <scope>NUCLEOTIDE SEQUENCE</scope>
</reference>
<dbReference type="EMBL" id="CAJPVJ010003565">
    <property type="protein sequence ID" value="CAG2167719.1"/>
    <property type="molecule type" value="Genomic_DNA"/>
</dbReference>
<feature type="domain" description="Disintegrin" evidence="16">
    <location>
        <begin position="304"/>
        <end position="394"/>
    </location>
</feature>